<reference evidence="10 11" key="1">
    <citation type="submission" date="2019-07" db="EMBL/GenBank/DDBJ databases">
        <title>Tepidimonas charontis SPSP-6 draft genome.</title>
        <authorList>
            <person name="Da Costa M.S."/>
            <person name="Froufe H.J.C."/>
            <person name="Egas C."/>
            <person name="Albuquerque L."/>
        </authorList>
    </citation>
    <scope>NUCLEOTIDE SEQUENCE [LARGE SCALE GENOMIC DNA]</scope>
    <source>
        <strain evidence="10 11">SPSP-6</strain>
    </source>
</reference>
<dbReference type="Proteomes" id="UP000318294">
    <property type="component" value="Unassembled WGS sequence"/>
</dbReference>
<evidence type="ECO:0000256" key="5">
    <source>
        <dbReference type="ARBA" id="ARBA00023136"/>
    </source>
</evidence>
<dbReference type="SUPFAM" id="SSF52833">
    <property type="entry name" value="Thioredoxin-like"/>
    <property type="match status" value="1"/>
</dbReference>
<dbReference type="GO" id="GO:0016020">
    <property type="term" value="C:membrane"/>
    <property type="evidence" value="ECO:0007669"/>
    <property type="project" value="UniProtKB-SubCell"/>
</dbReference>
<evidence type="ECO:0000256" key="3">
    <source>
        <dbReference type="ARBA" id="ARBA00022748"/>
    </source>
</evidence>
<evidence type="ECO:0000256" key="4">
    <source>
        <dbReference type="ARBA" id="ARBA00022989"/>
    </source>
</evidence>
<comment type="subcellular location">
    <subcellularLocation>
        <location evidence="1">Membrane</location>
        <topology evidence="1">Multi-pass membrane protein</topology>
    </subcellularLocation>
</comment>
<accession>A0A554XBW6</accession>
<organism evidence="10 11">
    <name type="scientific">Tepidimonas charontis</name>
    <dbReference type="NCBI Taxonomy" id="2267262"/>
    <lineage>
        <taxon>Bacteria</taxon>
        <taxon>Pseudomonadati</taxon>
        <taxon>Pseudomonadota</taxon>
        <taxon>Betaproteobacteria</taxon>
        <taxon>Burkholderiales</taxon>
        <taxon>Tepidimonas</taxon>
    </lineage>
</organism>
<evidence type="ECO:0000259" key="9">
    <source>
        <dbReference type="Pfam" id="PF11412"/>
    </source>
</evidence>
<dbReference type="InterPro" id="IPR036249">
    <property type="entry name" value="Thioredoxin-like_sf"/>
</dbReference>
<feature type="transmembrane region" description="Helical" evidence="7">
    <location>
        <begin position="549"/>
        <end position="565"/>
    </location>
</feature>
<evidence type="ECO:0000313" key="11">
    <source>
        <dbReference type="Proteomes" id="UP000318294"/>
    </source>
</evidence>
<feature type="transmembrane region" description="Helical" evidence="7">
    <location>
        <begin position="432"/>
        <end position="454"/>
    </location>
</feature>
<feature type="transmembrane region" description="Helical" evidence="7">
    <location>
        <begin position="347"/>
        <end position="373"/>
    </location>
</feature>
<dbReference type="GO" id="GO:0047134">
    <property type="term" value="F:protein-disulfide reductase [NAD(P)H] activity"/>
    <property type="evidence" value="ECO:0007669"/>
    <property type="project" value="UniProtKB-EC"/>
</dbReference>
<dbReference type="PANTHER" id="PTHR32234:SF3">
    <property type="entry name" value="SUPPRESSION OF COPPER SENSITIVITY PROTEIN"/>
    <property type="match status" value="1"/>
</dbReference>
<evidence type="ECO:0000256" key="7">
    <source>
        <dbReference type="SAM" id="Phobius"/>
    </source>
</evidence>
<feature type="transmembrane region" description="Helical" evidence="7">
    <location>
        <begin position="507"/>
        <end position="529"/>
    </location>
</feature>
<dbReference type="PANTHER" id="PTHR32234">
    <property type="entry name" value="THIOL:DISULFIDE INTERCHANGE PROTEIN DSBD"/>
    <property type="match status" value="1"/>
</dbReference>
<comment type="caution">
    <text evidence="10">The sequence shown here is derived from an EMBL/GenBank/DDBJ whole genome shotgun (WGS) entry which is preliminary data.</text>
</comment>
<dbReference type="EMBL" id="VJON01000029">
    <property type="protein sequence ID" value="TSE33269.1"/>
    <property type="molecule type" value="Genomic_DNA"/>
</dbReference>
<keyword evidence="10" id="KW-0560">Oxidoreductase</keyword>
<evidence type="ECO:0000256" key="6">
    <source>
        <dbReference type="ARBA" id="ARBA00023284"/>
    </source>
</evidence>
<dbReference type="GO" id="GO:0045454">
    <property type="term" value="P:cell redox homeostasis"/>
    <property type="evidence" value="ECO:0007669"/>
    <property type="project" value="TreeGrafter"/>
</dbReference>
<gene>
    <name evidence="10" type="primary">dsbD</name>
    <name evidence="10" type="ORF">Tchar_01802</name>
</gene>
<protein>
    <submittedName>
        <fullName evidence="10">Thiol:disulfide interchange protein DsbD</fullName>
        <ecNumber evidence="10">1.8.1.8</ecNumber>
    </submittedName>
</protein>
<feature type="transmembrane region" description="Helical" evidence="7">
    <location>
        <begin position="394"/>
        <end position="412"/>
    </location>
</feature>
<keyword evidence="11" id="KW-1185">Reference proteome</keyword>
<sequence>MTAVTLILKTGWGAVVRPSRQRWPADTRHGPAATHRHRVEGWTPTLAALAAGLLMWPLAGAAQAPAVVQSEFSRVALVAYAPEGVAPGKPLWLGLRIEHAPEWHTYWKNPGDSGLPVQLQWTLPPGWEAGDIQWPTPRKFPLGELANYGYDGTVLLPVPVSVNAPVDGAVDVQLDATWLICRRECVPEEARLSLRLPANAALVGEAAAFEAAWAAAPQSVPAEGTLNVDARGLHLQVRGLPPAWRGQALEFFPEVGNLIAPGAPWQQRWTDDRWEASVPLNPYRTEAPTQLAFVLAPANPAGHGAGTPGVRLDWPVQGTWPPLTPAPALPTVAAPDTPAAPAATPSVGLGLALVGALLGGLILNLMPCVFPVLAIKIMAFQSHGANARAHRLGGLAYTAGVVASFLALGGLLLGLRTAGEAVGWGFQLQNPIVVAALASLFVIIGLNLAGVFTFGQLAPAGLAGLQLRHPLADAFLTGVLATAVASPCTAPFMGASLGLAVTLPATQALGVFAALGLGMALPYLAASWWPGLAQRLPRPGPWMETFRQAMAFPMFAAAVWLLWVLGLQNGVSAVAALLLILLALTWVLWAAGQRGGARRHLLATGALALIAAVVGLGPHVTRAASDAGPAVPTTDALWQPWSPERQAELLAQGRPVFVDFTAAWCVTCQVNKAAVLNDAAVLQEAAQSGIALLRADWTRRDPVIAEALAALGRNGVPVYVLHVPGQAPQIFSEILRTAEVRAAFAAVGRR</sequence>
<dbReference type="Pfam" id="PF11412">
    <property type="entry name" value="DsbD_N"/>
    <property type="match status" value="1"/>
</dbReference>
<dbReference type="InterPro" id="IPR035671">
    <property type="entry name" value="DsbD_gamma"/>
</dbReference>
<keyword evidence="6" id="KW-0676">Redox-active center</keyword>
<dbReference type="InterPro" id="IPR017937">
    <property type="entry name" value="Thioredoxin_CS"/>
</dbReference>
<dbReference type="Pfam" id="PF13899">
    <property type="entry name" value="Thioredoxin_7"/>
    <property type="match status" value="1"/>
</dbReference>
<dbReference type="Gene3D" id="3.40.30.10">
    <property type="entry name" value="Glutaredoxin"/>
    <property type="match status" value="1"/>
</dbReference>
<dbReference type="PROSITE" id="PS00194">
    <property type="entry name" value="THIOREDOXIN_1"/>
    <property type="match status" value="1"/>
</dbReference>
<feature type="transmembrane region" description="Helical" evidence="7">
    <location>
        <begin position="475"/>
        <end position="501"/>
    </location>
</feature>
<keyword evidence="4 7" id="KW-1133">Transmembrane helix</keyword>
<feature type="domain" description="Cytochrome C biogenesis protein transmembrane" evidence="8">
    <location>
        <begin position="352"/>
        <end position="562"/>
    </location>
</feature>
<name>A0A554XBW6_9BURK</name>
<feature type="transmembrane region" description="Helical" evidence="7">
    <location>
        <begin position="601"/>
        <end position="620"/>
    </location>
</feature>
<dbReference type="AlphaFoldDB" id="A0A554XBW6"/>
<dbReference type="Pfam" id="PF02683">
    <property type="entry name" value="DsbD_TM"/>
    <property type="match status" value="1"/>
</dbReference>
<dbReference type="CDD" id="cd02953">
    <property type="entry name" value="DsbDgamma"/>
    <property type="match status" value="1"/>
</dbReference>
<dbReference type="InterPro" id="IPR028250">
    <property type="entry name" value="DsbDN"/>
</dbReference>
<dbReference type="GO" id="GO:0017004">
    <property type="term" value="P:cytochrome complex assembly"/>
    <property type="evidence" value="ECO:0007669"/>
    <property type="project" value="UniProtKB-KW"/>
</dbReference>
<evidence type="ECO:0000256" key="1">
    <source>
        <dbReference type="ARBA" id="ARBA00004141"/>
    </source>
</evidence>
<feature type="domain" description="Thiol:disulfide interchange protein DsbD N-terminal" evidence="9">
    <location>
        <begin position="87"/>
        <end position="194"/>
    </location>
</feature>
<keyword evidence="2 7" id="KW-0812">Transmembrane</keyword>
<evidence type="ECO:0000313" key="10">
    <source>
        <dbReference type="EMBL" id="TSE33269.1"/>
    </source>
</evidence>
<dbReference type="EC" id="1.8.1.8" evidence="10"/>
<feature type="transmembrane region" description="Helical" evidence="7">
    <location>
        <begin position="571"/>
        <end position="589"/>
    </location>
</feature>
<keyword evidence="5 7" id="KW-0472">Membrane</keyword>
<keyword evidence="3" id="KW-0201">Cytochrome c-type biogenesis</keyword>
<evidence type="ECO:0000259" key="8">
    <source>
        <dbReference type="Pfam" id="PF02683"/>
    </source>
</evidence>
<evidence type="ECO:0000256" key="2">
    <source>
        <dbReference type="ARBA" id="ARBA00022692"/>
    </source>
</evidence>
<dbReference type="InterPro" id="IPR003834">
    <property type="entry name" value="Cyt_c_assmbl_TM_dom"/>
</dbReference>
<proteinExistence type="predicted"/>